<dbReference type="NCBIfam" id="NF040464">
    <property type="entry name" value="SCO3374_fam"/>
    <property type="match status" value="1"/>
</dbReference>
<dbReference type="eggNOG" id="ENOG50341YZ">
    <property type="taxonomic scope" value="Bacteria"/>
</dbReference>
<dbReference type="HOGENOM" id="CLU_075567_1_0_11"/>
<dbReference type="InterPro" id="IPR047919">
    <property type="entry name" value="SCO3374-like"/>
</dbReference>
<dbReference type="SUPFAM" id="SSF51161">
    <property type="entry name" value="Trimeric LpxA-like enzymes"/>
    <property type="match status" value="1"/>
</dbReference>
<evidence type="ECO:0000313" key="1">
    <source>
        <dbReference type="EMBL" id="EFL39983.1"/>
    </source>
</evidence>
<accession>D9Y074</accession>
<dbReference type="RefSeq" id="WP_004928051.1">
    <property type="nucleotide sequence ID" value="NZ_GG657758.1"/>
</dbReference>
<dbReference type="Proteomes" id="UP000002968">
    <property type="component" value="Unassembled WGS sequence"/>
</dbReference>
<keyword evidence="2" id="KW-1185">Reference proteome</keyword>
<dbReference type="OrthoDB" id="3855340at2"/>
<name>D9Y074_9ACTN</name>
<protein>
    <submittedName>
        <fullName evidence="1">Uncharacterized protein</fullName>
    </submittedName>
</protein>
<proteinExistence type="predicted"/>
<gene>
    <name evidence="1" type="ORF">SSRG_02787</name>
</gene>
<dbReference type="AlphaFoldDB" id="D9Y074"/>
<evidence type="ECO:0000313" key="2">
    <source>
        <dbReference type="Proteomes" id="UP000002968"/>
    </source>
</evidence>
<dbReference type="STRING" id="467200.SSRG_02787"/>
<reference evidence="1" key="1">
    <citation type="submission" date="2009-02" db="EMBL/GenBank/DDBJ databases">
        <title>Annotation of Streptomyces griseoflavus strain Tu4000.</title>
        <authorList>
            <consortium name="The Broad Institute Genome Sequencing Platform"/>
            <consortium name="Broad Institute Microbial Sequencing Center"/>
            <person name="Fischbach M."/>
            <person name="Godfrey P."/>
            <person name="Ward D."/>
            <person name="Young S."/>
            <person name="Zeng Q."/>
            <person name="Koehrsen M."/>
            <person name="Alvarado L."/>
            <person name="Berlin A.M."/>
            <person name="Bochicchio J."/>
            <person name="Borenstein D."/>
            <person name="Chapman S.B."/>
            <person name="Chen Z."/>
            <person name="Engels R."/>
            <person name="Freedman E."/>
            <person name="Gellesch M."/>
            <person name="Goldberg J."/>
            <person name="Griggs A."/>
            <person name="Gujja S."/>
            <person name="Heilman E.R."/>
            <person name="Heiman D.I."/>
            <person name="Hepburn T.A."/>
            <person name="Howarth C."/>
            <person name="Jen D."/>
            <person name="Larson L."/>
            <person name="Lewis B."/>
            <person name="Mehta T."/>
            <person name="Park D."/>
            <person name="Pearson M."/>
            <person name="Richards J."/>
            <person name="Roberts A."/>
            <person name="Saif S."/>
            <person name="Shea T.D."/>
            <person name="Shenoy N."/>
            <person name="Sisk P."/>
            <person name="Stolte C."/>
            <person name="Sykes S.N."/>
            <person name="Thomson T."/>
            <person name="Walk T."/>
            <person name="White J."/>
            <person name="Yandava C."/>
            <person name="Straight P."/>
            <person name="Clardy J."/>
            <person name="Hung D."/>
            <person name="Kolter R."/>
            <person name="Mekalanos J."/>
            <person name="Walker S."/>
            <person name="Walsh C.T."/>
            <person name="Wieland-Brown L.C."/>
            <person name="Haas B."/>
            <person name="Nusbaum C."/>
            <person name="Birren B."/>
        </authorList>
    </citation>
    <scope>NUCLEOTIDE SEQUENCE [LARGE SCALE GENOMIC DNA]</scope>
    <source>
        <strain evidence="1">Tu4000</strain>
    </source>
</reference>
<dbReference type="InterPro" id="IPR011004">
    <property type="entry name" value="Trimer_LpxA-like_sf"/>
</dbReference>
<organism evidence="1 2">
    <name type="scientific">Streptomyces griseoflavus Tu4000</name>
    <dbReference type="NCBI Taxonomy" id="467200"/>
    <lineage>
        <taxon>Bacteria</taxon>
        <taxon>Bacillati</taxon>
        <taxon>Actinomycetota</taxon>
        <taxon>Actinomycetes</taxon>
        <taxon>Kitasatosporales</taxon>
        <taxon>Streptomycetaceae</taxon>
        <taxon>Streptomyces</taxon>
    </lineage>
</organism>
<sequence>MVRTVAPTVPFPRRPLPASAGELRLWYEDALGWPTVPGAPLRLAAGVRFDVLDLPAEAGGAALERLGRPCGGSSGAAWRRFPVALCGGRMRLLVAAGSAEELPGLLEWLDWGAVELDLVAVGAGGVMDAPWPSGAVFGRGAAVGGDALFGEEAMFGCGAAFGEVSAVGGNALFGEEAVFGRGAAFGEEAVFGCGGAFGEEAVFGCGGAFGEEAAFGGEAVFGGEAASGPGAVAGRPLPLGRGGSQGAAVWLRPPGPERDVEASLPTLSAMGTRGTEGDSAGPPDLVRLVNTVATQIHRVRLRRAGAAAAETDGQPLAFS</sequence>
<dbReference type="EMBL" id="GG657758">
    <property type="protein sequence ID" value="EFL39983.1"/>
    <property type="molecule type" value="Genomic_DNA"/>
</dbReference>